<dbReference type="PROSITE" id="PS00109">
    <property type="entry name" value="PROTEIN_KINASE_TYR"/>
    <property type="match status" value="1"/>
</dbReference>
<dbReference type="WBParaSite" id="PDA_v2.g25785.t1">
    <property type="protein sequence ID" value="PDA_v2.g25785.t1"/>
    <property type="gene ID" value="PDA_v2.g25785"/>
</dbReference>
<evidence type="ECO:0000256" key="1">
    <source>
        <dbReference type="ARBA" id="ARBA00004308"/>
    </source>
</evidence>
<comment type="subcellular location">
    <subcellularLocation>
        <location evidence="1">Endomembrane system</location>
    </subcellularLocation>
</comment>
<dbReference type="InterPro" id="IPR050122">
    <property type="entry name" value="RTK"/>
</dbReference>
<evidence type="ECO:0000256" key="2">
    <source>
        <dbReference type="ARBA" id="ARBA00011902"/>
    </source>
</evidence>
<dbReference type="InterPro" id="IPR001245">
    <property type="entry name" value="Ser-Thr/Tyr_kinase_cat_dom"/>
</dbReference>
<dbReference type="InterPro" id="IPR000719">
    <property type="entry name" value="Prot_kinase_dom"/>
</dbReference>
<dbReference type="GO" id="GO:0005886">
    <property type="term" value="C:plasma membrane"/>
    <property type="evidence" value="ECO:0007669"/>
    <property type="project" value="TreeGrafter"/>
</dbReference>
<dbReference type="GO" id="GO:0048680">
    <property type="term" value="P:positive regulation of axon regeneration"/>
    <property type="evidence" value="ECO:0007669"/>
    <property type="project" value="UniProtKB-ARBA"/>
</dbReference>
<dbReference type="SMART" id="SM00219">
    <property type="entry name" value="TyrKc"/>
    <property type="match status" value="1"/>
</dbReference>
<dbReference type="GO" id="GO:0007169">
    <property type="term" value="P:cell surface receptor protein tyrosine kinase signaling pathway"/>
    <property type="evidence" value="ECO:0007669"/>
    <property type="project" value="TreeGrafter"/>
</dbReference>
<accession>A0A914Q3C8</accession>
<evidence type="ECO:0000259" key="10">
    <source>
        <dbReference type="PROSITE" id="PS50011"/>
    </source>
</evidence>
<keyword evidence="3" id="KW-0808">Transferase</keyword>
<dbReference type="AlphaFoldDB" id="A0A914Q3C8"/>
<evidence type="ECO:0000256" key="3">
    <source>
        <dbReference type="ARBA" id="ARBA00022679"/>
    </source>
</evidence>
<sequence length="207" mass="24191">MMGDIPILLTELAETNLLDHIVGKNQEISEKSNLQILWQISRALEYVAENNMVHRDVAARNILMMKASVVKLADFGLCCKCDEETSTFQDSSHKRFPVKWLSPEVLINRIFSEKSDIWAFGVLCFEVFSGGQELYLNVLYYEMLDYLQDGYRLEKPSHASDAIYMLMLRCWDKEEIKRPKFKQISEEIRVMLSKENYGYLDLNEQKI</sequence>
<dbReference type="GO" id="GO:0004714">
    <property type="term" value="F:transmembrane receptor protein tyrosine kinase activity"/>
    <property type="evidence" value="ECO:0007669"/>
    <property type="project" value="UniProtKB-EC"/>
</dbReference>
<keyword evidence="4" id="KW-0547">Nucleotide-binding</keyword>
<evidence type="ECO:0000256" key="6">
    <source>
        <dbReference type="ARBA" id="ARBA00022840"/>
    </source>
</evidence>
<keyword evidence="11" id="KW-1185">Reference proteome</keyword>
<keyword evidence="7" id="KW-0472">Membrane</keyword>
<keyword evidence="6" id="KW-0067">ATP-binding</keyword>
<proteinExistence type="predicted"/>
<dbReference type="SUPFAM" id="SSF56112">
    <property type="entry name" value="Protein kinase-like (PK-like)"/>
    <property type="match status" value="1"/>
</dbReference>
<dbReference type="EC" id="2.7.10.1" evidence="2"/>
<keyword evidence="5" id="KW-0418">Kinase</keyword>
<evidence type="ECO:0000313" key="11">
    <source>
        <dbReference type="Proteomes" id="UP000887578"/>
    </source>
</evidence>
<dbReference type="GO" id="GO:0005524">
    <property type="term" value="F:ATP binding"/>
    <property type="evidence" value="ECO:0007669"/>
    <property type="project" value="UniProtKB-KW"/>
</dbReference>
<dbReference type="Pfam" id="PF07714">
    <property type="entry name" value="PK_Tyr_Ser-Thr"/>
    <property type="match status" value="1"/>
</dbReference>
<evidence type="ECO:0000313" key="12">
    <source>
        <dbReference type="WBParaSite" id="PDA_v2.g25785.t1"/>
    </source>
</evidence>
<dbReference type="InterPro" id="IPR020635">
    <property type="entry name" value="Tyr_kinase_cat_dom"/>
</dbReference>
<dbReference type="Proteomes" id="UP000887578">
    <property type="component" value="Unplaced"/>
</dbReference>
<protein>
    <recommendedName>
        <fullName evidence="2">receptor protein-tyrosine kinase</fullName>
        <ecNumber evidence="2">2.7.10.1</ecNumber>
    </recommendedName>
</protein>
<dbReference type="PROSITE" id="PS50011">
    <property type="entry name" value="PROTEIN_KINASE_DOM"/>
    <property type="match status" value="1"/>
</dbReference>
<dbReference type="GO" id="GO:0061564">
    <property type="term" value="P:axon development"/>
    <property type="evidence" value="ECO:0007669"/>
    <property type="project" value="UniProtKB-ARBA"/>
</dbReference>
<comment type="catalytic activity">
    <reaction evidence="9">
        <text>L-tyrosyl-[protein] + ATP = O-phospho-L-tyrosyl-[protein] + ADP + H(+)</text>
        <dbReference type="Rhea" id="RHEA:10596"/>
        <dbReference type="Rhea" id="RHEA-COMP:10136"/>
        <dbReference type="Rhea" id="RHEA-COMP:20101"/>
        <dbReference type="ChEBI" id="CHEBI:15378"/>
        <dbReference type="ChEBI" id="CHEBI:30616"/>
        <dbReference type="ChEBI" id="CHEBI:46858"/>
        <dbReference type="ChEBI" id="CHEBI:61978"/>
        <dbReference type="ChEBI" id="CHEBI:456216"/>
        <dbReference type="EC" id="2.7.10.1"/>
    </reaction>
</comment>
<dbReference type="PANTHER" id="PTHR24416">
    <property type="entry name" value="TYROSINE-PROTEIN KINASE RECEPTOR"/>
    <property type="match status" value="1"/>
</dbReference>
<dbReference type="InterPro" id="IPR008266">
    <property type="entry name" value="Tyr_kinase_AS"/>
</dbReference>
<feature type="domain" description="Protein kinase" evidence="10">
    <location>
        <begin position="1"/>
        <end position="192"/>
    </location>
</feature>
<keyword evidence="8" id="KW-0829">Tyrosine-protein kinase</keyword>
<evidence type="ECO:0000256" key="4">
    <source>
        <dbReference type="ARBA" id="ARBA00022741"/>
    </source>
</evidence>
<organism evidence="11 12">
    <name type="scientific">Panagrolaimus davidi</name>
    <dbReference type="NCBI Taxonomy" id="227884"/>
    <lineage>
        <taxon>Eukaryota</taxon>
        <taxon>Metazoa</taxon>
        <taxon>Ecdysozoa</taxon>
        <taxon>Nematoda</taxon>
        <taxon>Chromadorea</taxon>
        <taxon>Rhabditida</taxon>
        <taxon>Tylenchina</taxon>
        <taxon>Panagrolaimomorpha</taxon>
        <taxon>Panagrolaimoidea</taxon>
        <taxon>Panagrolaimidae</taxon>
        <taxon>Panagrolaimus</taxon>
    </lineage>
</organism>
<evidence type="ECO:0000256" key="5">
    <source>
        <dbReference type="ARBA" id="ARBA00022777"/>
    </source>
</evidence>
<dbReference type="Gene3D" id="1.10.510.10">
    <property type="entry name" value="Transferase(Phosphotransferase) domain 1"/>
    <property type="match status" value="1"/>
</dbReference>
<dbReference type="InterPro" id="IPR011009">
    <property type="entry name" value="Kinase-like_dom_sf"/>
</dbReference>
<evidence type="ECO:0000256" key="9">
    <source>
        <dbReference type="ARBA" id="ARBA00051243"/>
    </source>
</evidence>
<dbReference type="PRINTS" id="PR00109">
    <property type="entry name" value="TYRKINASE"/>
</dbReference>
<evidence type="ECO:0000256" key="7">
    <source>
        <dbReference type="ARBA" id="ARBA00023136"/>
    </source>
</evidence>
<dbReference type="GO" id="GO:0043235">
    <property type="term" value="C:receptor complex"/>
    <property type="evidence" value="ECO:0007669"/>
    <property type="project" value="TreeGrafter"/>
</dbReference>
<dbReference type="FunFam" id="1.10.510.10:FF:001512">
    <property type="entry name" value="Receptor tyrosine-protein kinase erbB-2"/>
    <property type="match status" value="1"/>
</dbReference>
<dbReference type="GO" id="GO:0012505">
    <property type="term" value="C:endomembrane system"/>
    <property type="evidence" value="ECO:0007669"/>
    <property type="project" value="UniProtKB-SubCell"/>
</dbReference>
<reference evidence="12" key="1">
    <citation type="submission" date="2022-11" db="UniProtKB">
        <authorList>
            <consortium name="WormBaseParasite"/>
        </authorList>
    </citation>
    <scope>IDENTIFICATION</scope>
</reference>
<name>A0A914Q3C8_9BILA</name>
<evidence type="ECO:0000256" key="8">
    <source>
        <dbReference type="ARBA" id="ARBA00023137"/>
    </source>
</evidence>
<dbReference type="PANTHER" id="PTHR24416:SF611">
    <property type="entry name" value="TYROSINE-PROTEIN KINASE TRANSMEMBRANE RECEPTOR ROR"/>
    <property type="match status" value="1"/>
</dbReference>